<feature type="domain" description="Tf2-1-like SH3-like" evidence="1">
    <location>
        <begin position="21"/>
        <end position="86"/>
    </location>
</feature>
<reference evidence="2" key="1">
    <citation type="submission" date="2018-05" db="EMBL/GenBank/DDBJ databases">
        <title>Draft genome of Mucuna pruriens seed.</title>
        <authorList>
            <person name="Nnadi N.E."/>
            <person name="Vos R."/>
            <person name="Hasami M.H."/>
            <person name="Devisetty U.K."/>
            <person name="Aguiy J.C."/>
        </authorList>
    </citation>
    <scope>NUCLEOTIDE SEQUENCE [LARGE SCALE GENOMIC DNA]</scope>
    <source>
        <strain evidence="2">JCA_2017</strain>
    </source>
</reference>
<dbReference type="OrthoDB" id="1600023at2759"/>
<keyword evidence="3" id="KW-1185">Reference proteome</keyword>
<dbReference type="AlphaFoldDB" id="A0A371H1G9"/>
<feature type="non-terminal residue" evidence="2">
    <location>
        <position position="1"/>
    </location>
</feature>
<dbReference type="PANTHER" id="PTHR46148">
    <property type="entry name" value="CHROMO DOMAIN-CONTAINING PROTEIN"/>
    <property type="match status" value="1"/>
</dbReference>
<dbReference type="EMBL" id="QJKJ01003844">
    <property type="protein sequence ID" value="RDX96629.1"/>
    <property type="molecule type" value="Genomic_DNA"/>
</dbReference>
<accession>A0A371H1G9</accession>
<organism evidence="2 3">
    <name type="scientific">Mucuna pruriens</name>
    <name type="common">Velvet bean</name>
    <name type="synonym">Dolichos pruriens</name>
    <dbReference type="NCBI Taxonomy" id="157652"/>
    <lineage>
        <taxon>Eukaryota</taxon>
        <taxon>Viridiplantae</taxon>
        <taxon>Streptophyta</taxon>
        <taxon>Embryophyta</taxon>
        <taxon>Tracheophyta</taxon>
        <taxon>Spermatophyta</taxon>
        <taxon>Magnoliopsida</taxon>
        <taxon>eudicotyledons</taxon>
        <taxon>Gunneridae</taxon>
        <taxon>Pentapetalae</taxon>
        <taxon>rosids</taxon>
        <taxon>fabids</taxon>
        <taxon>Fabales</taxon>
        <taxon>Fabaceae</taxon>
        <taxon>Papilionoideae</taxon>
        <taxon>50 kb inversion clade</taxon>
        <taxon>NPAAA clade</taxon>
        <taxon>indigoferoid/millettioid clade</taxon>
        <taxon>Phaseoleae</taxon>
        <taxon>Mucuna</taxon>
    </lineage>
</organism>
<evidence type="ECO:0000313" key="2">
    <source>
        <dbReference type="EMBL" id="RDX96629.1"/>
    </source>
</evidence>
<protein>
    <recommendedName>
        <fullName evidence="1">Tf2-1-like SH3-like domain-containing protein</fullName>
    </recommendedName>
</protein>
<dbReference type="Proteomes" id="UP000257109">
    <property type="component" value="Unassembled WGS sequence"/>
</dbReference>
<dbReference type="PANTHER" id="PTHR46148:SF60">
    <property type="entry name" value="CHROMO DOMAIN-CONTAINING PROTEIN"/>
    <property type="match status" value="1"/>
</dbReference>
<name>A0A371H1G9_MUCPR</name>
<dbReference type="InterPro" id="IPR056924">
    <property type="entry name" value="SH3_Tf2-1"/>
</dbReference>
<sequence>MFKDKLQVDEGRRKPLEFKEGDHIFLKVSSTTDIGRDIKVIQLNPHFIGPFQILQKFRPMVYRISFPASLSNVHDVFHVSQLRKYVAVPSHIIKTKYS</sequence>
<evidence type="ECO:0000259" key="1">
    <source>
        <dbReference type="Pfam" id="PF24626"/>
    </source>
</evidence>
<dbReference type="Pfam" id="PF24626">
    <property type="entry name" value="SH3_Tf2-1"/>
    <property type="match status" value="1"/>
</dbReference>
<gene>
    <name evidence="2" type="ORF">CR513_20687</name>
</gene>
<evidence type="ECO:0000313" key="3">
    <source>
        <dbReference type="Proteomes" id="UP000257109"/>
    </source>
</evidence>
<comment type="caution">
    <text evidence="2">The sequence shown here is derived from an EMBL/GenBank/DDBJ whole genome shotgun (WGS) entry which is preliminary data.</text>
</comment>
<proteinExistence type="predicted"/>